<reference evidence="6" key="2">
    <citation type="submission" date="2025-04" db="UniProtKB">
        <authorList>
            <consortium name="RefSeq"/>
        </authorList>
    </citation>
    <scope>IDENTIFICATION</scope>
</reference>
<dbReference type="CDD" id="cd00590">
    <property type="entry name" value="RRM_SF"/>
    <property type="match status" value="1"/>
</dbReference>
<dbReference type="AlphaFoldDB" id="A0A6P4FWH1"/>
<sequence length="547" mass="63100">MAHFVPNPVHKNFYIKDSVAYTEDHIPVRKLYIYNVSPELNQSILEDYFGTFGLVLSVQVFRPRIHTTGFHNHKRNVARYTPTSLLTGLVLYAEKRDAAKALISEIHHVNGSHIKVLASDSWHQPEAYGMPRDPPVMPPNTEPPPPPAIMILNDHCLEHILQYLSLADQVHFARSCLRFRGVYQMATPLLHKSVDWSQFGDMTVWDVRDFFELSGCHVQKLMGKLPRTNSKRLTFFLSLSSRNMHKIFSRMHKLETLELQYSNVKDDDLLVLRNLRSLKTLNLDGNDLLVKTLVNLPDTIESLSLNQCMISGGYLTTIGKVFYQLKELNILSLSESSVDYQTIIQDKSFAFLETLRITVEEDEKYELVAQLPSLKHLTIVAGPFINRVPRIHLFEQLVKLKAKQLEQLEIRGFKNLTREMLIHISKLVGLHTLIVHSDDEDNHLQLLSSLVNLKQFTLRLTSNVSDLAVLQLFRSCRKLYFLNLEDCRHVTFELVLGIVAQVRKELNNKEMHRKLPIQLVASRILYDDILKNHNNVPKDIIIVREQL</sequence>
<dbReference type="OMA" id="IAFQHTS"/>
<dbReference type="SUPFAM" id="SSF52047">
    <property type="entry name" value="RNI-like"/>
    <property type="match status" value="1"/>
</dbReference>
<proteinExistence type="predicted"/>
<dbReference type="PROSITE" id="PS50102">
    <property type="entry name" value="RRM"/>
    <property type="match status" value="1"/>
</dbReference>
<dbReference type="RefSeq" id="XP_016989536.1">
    <property type="nucleotide sequence ID" value="XM_017134047.1"/>
</dbReference>
<dbReference type="EnsemblMetazoa" id="XM_017134047.2">
    <property type="protein sequence ID" value="XP_016989536.1"/>
    <property type="gene ID" value="LOC108051819"/>
</dbReference>
<dbReference type="SUPFAM" id="SSF54928">
    <property type="entry name" value="RNA-binding domain, RBD"/>
    <property type="match status" value="1"/>
</dbReference>
<dbReference type="InterPro" id="IPR032675">
    <property type="entry name" value="LRR_dom_sf"/>
</dbReference>
<dbReference type="InterPro" id="IPR012677">
    <property type="entry name" value="Nucleotide-bd_a/b_plait_sf"/>
</dbReference>
<dbReference type="Gene3D" id="3.30.70.330">
    <property type="match status" value="1"/>
</dbReference>
<keyword evidence="5" id="KW-1185">Reference proteome</keyword>
<organism evidence="6">
    <name type="scientific">Drosophila rhopaloa</name>
    <name type="common">Fruit fly</name>
    <dbReference type="NCBI Taxonomy" id="1041015"/>
    <lineage>
        <taxon>Eukaryota</taxon>
        <taxon>Metazoa</taxon>
        <taxon>Ecdysozoa</taxon>
        <taxon>Arthropoda</taxon>
        <taxon>Hexapoda</taxon>
        <taxon>Insecta</taxon>
        <taxon>Pterygota</taxon>
        <taxon>Neoptera</taxon>
        <taxon>Endopterygota</taxon>
        <taxon>Diptera</taxon>
        <taxon>Brachycera</taxon>
        <taxon>Muscomorpha</taxon>
        <taxon>Ephydroidea</taxon>
        <taxon>Drosophilidae</taxon>
        <taxon>Drosophila</taxon>
        <taxon>Sophophora</taxon>
    </lineage>
</organism>
<protein>
    <submittedName>
        <fullName evidence="6">Uncharacterized protein LOC108051819 isoform X1</fullName>
    </submittedName>
</protein>
<accession>A0A6P4FWH1</accession>
<dbReference type="SUPFAM" id="SSF81383">
    <property type="entry name" value="F-box domain"/>
    <property type="match status" value="1"/>
</dbReference>
<evidence type="ECO:0000313" key="6">
    <source>
        <dbReference type="RefSeq" id="XP_016989536.1"/>
    </source>
</evidence>
<evidence type="ECO:0000313" key="5">
    <source>
        <dbReference type="Proteomes" id="UP001652680"/>
    </source>
</evidence>
<dbReference type="InterPro" id="IPR000504">
    <property type="entry name" value="RRM_dom"/>
</dbReference>
<dbReference type="OrthoDB" id="6492012at2759"/>
<keyword evidence="1 2" id="KW-0694">RNA-binding</keyword>
<gene>
    <name evidence="6" type="primary">LOC108051819</name>
    <name evidence="4" type="synonym">108051819</name>
</gene>
<evidence type="ECO:0000259" key="3">
    <source>
        <dbReference type="PROSITE" id="PS50102"/>
    </source>
</evidence>
<reference evidence="4" key="3">
    <citation type="submission" date="2025-05" db="UniProtKB">
        <authorList>
            <consortium name="EnsemblMetazoa"/>
        </authorList>
    </citation>
    <scope>IDENTIFICATION</scope>
</reference>
<reference evidence="5" key="1">
    <citation type="journal article" date="2021" name="Elife">
        <title>Highly contiguous assemblies of 101 drosophilid genomes.</title>
        <authorList>
            <person name="Kim B.Y."/>
            <person name="Wang J.R."/>
            <person name="Miller D.E."/>
            <person name="Barmina O."/>
            <person name="Delaney E."/>
            <person name="Thompson A."/>
            <person name="Comeault A.A."/>
            <person name="Peede D."/>
            <person name="D'Agostino E.R."/>
            <person name="Pelaez J."/>
            <person name="Aguilar J.M."/>
            <person name="Haji D."/>
            <person name="Matsunaga T."/>
            <person name="Armstrong E.E."/>
            <person name="Zych M."/>
            <person name="Ogawa Y."/>
            <person name="Stamenkovic-Radak M."/>
            <person name="Jelic M."/>
            <person name="Veselinovic M.S."/>
            <person name="Tanaskovic M."/>
            <person name="Eric P."/>
            <person name="Gao J.J."/>
            <person name="Katoh T.K."/>
            <person name="Toda M.J."/>
            <person name="Watabe H."/>
            <person name="Watada M."/>
            <person name="Davis J.S."/>
            <person name="Moyle L.C."/>
            <person name="Manoli G."/>
            <person name="Bertolini E."/>
            <person name="Kostal V."/>
            <person name="Hawley R.S."/>
            <person name="Takahashi A."/>
            <person name="Jones C.D."/>
            <person name="Price D.K."/>
            <person name="Whiteman N."/>
            <person name="Kopp A."/>
            <person name="Matute D.R."/>
            <person name="Petrov D.A."/>
        </authorList>
    </citation>
    <scope>NUCLEOTIDE SEQUENCE [LARGE SCALE GENOMIC DNA]</scope>
</reference>
<dbReference type="GO" id="GO:0003723">
    <property type="term" value="F:RNA binding"/>
    <property type="evidence" value="ECO:0007669"/>
    <property type="project" value="UniProtKB-UniRule"/>
</dbReference>
<dbReference type="Proteomes" id="UP001652680">
    <property type="component" value="Unassembled WGS sequence"/>
</dbReference>
<dbReference type="Gene3D" id="3.80.10.10">
    <property type="entry name" value="Ribonuclease Inhibitor"/>
    <property type="match status" value="1"/>
</dbReference>
<evidence type="ECO:0000256" key="1">
    <source>
        <dbReference type="ARBA" id="ARBA00022884"/>
    </source>
</evidence>
<name>A0A6P4FWH1_DRORH</name>
<dbReference type="SMART" id="SM00360">
    <property type="entry name" value="RRM"/>
    <property type="match status" value="1"/>
</dbReference>
<evidence type="ECO:0000256" key="2">
    <source>
        <dbReference type="PROSITE-ProRule" id="PRU00176"/>
    </source>
</evidence>
<dbReference type="InterPro" id="IPR036047">
    <property type="entry name" value="F-box-like_dom_sf"/>
</dbReference>
<evidence type="ECO:0000313" key="4">
    <source>
        <dbReference type="EnsemblMetazoa" id="XP_016989536.1"/>
    </source>
</evidence>
<dbReference type="GeneID" id="108051819"/>
<dbReference type="InterPro" id="IPR035979">
    <property type="entry name" value="RBD_domain_sf"/>
</dbReference>
<feature type="domain" description="RRM" evidence="3">
    <location>
        <begin position="29"/>
        <end position="121"/>
    </location>
</feature>